<gene>
    <name evidence="1" type="ORF">PPRIM_AZ9-3.1.T0560233</name>
</gene>
<evidence type="ECO:0000313" key="2">
    <source>
        <dbReference type="Proteomes" id="UP000688137"/>
    </source>
</evidence>
<dbReference type="AlphaFoldDB" id="A0A8S1MFY8"/>
<sequence>MSFTPNYKKIVHITKINNHLQRLNKKKLFLQIQKITGKLRIIKRSTYQSKGSLWVKFNFNSQEIIHLSRVQLLELLQLNANIAKQKKTIEFKSG</sequence>
<keyword evidence="2" id="KW-1185">Reference proteome</keyword>
<reference evidence="1" key="1">
    <citation type="submission" date="2021-01" db="EMBL/GenBank/DDBJ databases">
        <authorList>
            <consortium name="Genoscope - CEA"/>
            <person name="William W."/>
        </authorList>
    </citation>
    <scope>NUCLEOTIDE SEQUENCE</scope>
</reference>
<comment type="caution">
    <text evidence="1">The sequence shown here is derived from an EMBL/GenBank/DDBJ whole genome shotgun (WGS) entry which is preliminary data.</text>
</comment>
<dbReference type="EMBL" id="CAJJDM010000057">
    <property type="protein sequence ID" value="CAD8076613.1"/>
    <property type="molecule type" value="Genomic_DNA"/>
</dbReference>
<evidence type="ECO:0000313" key="1">
    <source>
        <dbReference type="EMBL" id="CAD8076613.1"/>
    </source>
</evidence>
<name>A0A8S1MFY8_PARPR</name>
<proteinExistence type="predicted"/>
<organism evidence="1 2">
    <name type="scientific">Paramecium primaurelia</name>
    <dbReference type="NCBI Taxonomy" id="5886"/>
    <lineage>
        <taxon>Eukaryota</taxon>
        <taxon>Sar</taxon>
        <taxon>Alveolata</taxon>
        <taxon>Ciliophora</taxon>
        <taxon>Intramacronucleata</taxon>
        <taxon>Oligohymenophorea</taxon>
        <taxon>Peniculida</taxon>
        <taxon>Parameciidae</taxon>
        <taxon>Paramecium</taxon>
    </lineage>
</organism>
<protein>
    <submittedName>
        <fullName evidence="1">Uncharacterized protein</fullName>
    </submittedName>
</protein>
<accession>A0A8S1MFY8</accession>
<dbReference type="Proteomes" id="UP000688137">
    <property type="component" value="Unassembled WGS sequence"/>
</dbReference>